<accession>A0A2M6XCX8</accession>
<proteinExistence type="predicted"/>
<dbReference type="Proteomes" id="UP000228996">
    <property type="component" value="Unassembled WGS sequence"/>
</dbReference>
<evidence type="ECO:0000313" key="2">
    <source>
        <dbReference type="Proteomes" id="UP000228996"/>
    </source>
</evidence>
<evidence type="ECO:0000313" key="1">
    <source>
        <dbReference type="EMBL" id="PIU03509.1"/>
    </source>
</evidence>
<name>A0A2M6XCX8_9BACT</name>
<protein>
    <submittedName>
        <fullName evidence="1">Uncharacterized protein</fullName>
    </submittedName>
</protein>
<dbReference type="EMBL" id="PEYO01000016">
    <property type="protein sequence ID" value="PIU03509.1"/>
    <property type="molecule type" value="Genomic_DNA"/>
</dbReference>
<reference evidence="2" key="1">
    <citation type="submission" date="2017-09" db="EMBL/GenBank/DDBJ databases">
        <title>Depth-based differentiation of microbial function through sediment-hosted aquifers and enrichment of novel symbionts in the deep terrestrial subsurface.</title>
        <authorList>
            <person name="Probst A.J."/>
            <person name="Ladd B."/>
            <person name="Jarett J.K."/>
            <person name="Geller-Mcgrath D.E."/>
            <person name="Sieber C.M.K."/>
            <person name="Emerson J.B."/>
            <person name="Anantharaman K."/>
            <person name="Thomas B.C."/>
            <person name="Malmstrom R."/>
            <person name="Stieglmeier M."/>
            <person name="Klingl A."/>
            <person name="Woyke T."/>
            <person name="Ryan C.M."/>
            <person name="Banfield J.F."/>
        </authorList>
    </citation>
    <scope>NUCLEOTIDE SEQUENCE [LARGE SCALE GENOMIC DNA]</scope>
</reference>
<dbReference type="AlphaFoldDB" id="A0A2M6XCX8"/>
<organism evidence="1 2">
    <name type="scientific">Candidatus Shapirobacteria bacterium CG08_land_8_20_14_0_20_39_18</name>
    <dbReference type="NCBI Taxonomy" id="1974883"/>
    <lineage>
        <taxon>Bacteria</taxon>
        <taxon>Candidatus Shapironibacteriota</taxon>
    </lineage>
</organism>
<gene>
    <name evidence="1" type="ORF">COT44_02680</name>
</gene>
<sequence>MENQIDINQSVQIPEKPKINYWIISTIVLFVNDNYDKIRIEGSPNNVSIVNKSEWKTAFQQIDESNLTIFRDFMDSISL</sequence>
<comment type="caution">
    <text evidence="1">The sequence shown here is derived from an EMBL/GenBank/DDBJ whole genome shotgun (WGS) entry which is preliminary data.</text>
</comment>